<evidence type="ECO:0000313" key="5">
    <source>
        <dbReference type="Proteomes" id="UP001331761"/>
    </source>
</evidence>
<evidence type="ECO:0000256" key="2">
    <source>
        <dbReference type="SAM" id="MobiDB-lite"/>
    </source>
</evidence>
<dbReference type="PANTHER" id="PTHR13456">
    <property type="entry name" value="UPF0729 PROTEIN C18ORF32"/>
    <property type="match status" value="1"/>
</dbReference>
<feature type="compositionally biased region" description="Polar residues" evidence="2">
    <location>
        <begin position="114"/>
        <end position="125"/>
    </location>
</feature>
<evidence type="ECO:0000313" key="4">
    <source>
        <dbReference type="EMBL" id="KAK5977555.1"/>
    </source>
</evidence>
<evidence type="ECO:0000256" key="1">
    <source>
        <dbReference type="ARBA" id="ARBA00007959"/>
    </source>
</evidence>
<keyword evidence="3" id="KW-0472">Membrane</keyword>
<keyword evidence="3" id="KW-0812">Transmembrane</keyword>
<protein>
    <submittedName>
        <fullName evidence="4">Uncharacterized protein</fullName>
    </submittedName>
</protein>
<dbReference type="EMBL" id="WIXE01010459">
    <property type="protein sequence ID" value="KAK5977555.1"/>
    <property type="molecule type" value="Genomic_DNA"/>
</dbReference>
<keyword evidence="5" id="KW-1185">Reference proteome</keyword>
<feature type="region of interest" description="Disordered" evidence="2">
    <location>
        <begin position="100"/>
        <end position="134"/>
    </location>
</feature>
<dbReference type="AlphaFoldDB" id="A0AAN8FIL5"/>
<dbReference type="Proteomes" id="UP001331761">
    <property type="component" value="Unassembled WGS sequence"/>
</dbReference>
<name>A0AAN8FIL5_TRICO</name>
<accession>A0AAN8FIL5</accession>
<feature type="transmembrane region" description="Helical" evidence="3">
    <location>
        <begin position="52"/>
        <end position="70"/>
    </location>
</feature>
<dbReference type="InterPro" id="IPR026776">
    <property type="entry name" value="UPF0729_C18orf32-like"/>
</dbReference>
<keyword evidence="3" id="KW-1133">Transmembrane helix</keyword>
<proteinExistence type="inferred from homology"/>
<gene>
    <name evidence="4" type="ORF">GCK32_010603</name>
</gene>
<comment type="similarity">
    <text evidence="1">Belongs to the UPF0729 family.</text>
</comment>
<comment type="caution">
    <text evidence="4">The sequence shown here is derived from an EMBL/GenBank/DDBJ whole genome shotgun (WGS) entry which is preliminary data.</text>
</comment>
<dbReference type="PANTHER" id="PTHR13456:SF0">
    <property type="entry name" value="UPF0729 PROTEIN C18ORF32"/>
    <property type="match status" value="1"/>
</dbReference>
<evidence type="ECO:0000256" key="3">
    <source>
        <dbReference type="SAM" id="Phobius"/>
    </source>
</evidence>
<organism evidence="4 5">
    <name type="scientific">Trichostrongylus colubriformis</name>
    <name type="common">Black scour worm</name>
    <dbReference type="NCBI Taxonomy" id="6319"/>
    <lineage>
        <taxon>Eukaryota</taxon>
        <taxon>Metazoa</taxon>
        <taxon>Ecdysozoa</taxon>
        <taxon>Nematoda</taxon>
        <taxon>Chromadorea</taxon>
        <taxon>Rhabditida</taxon>
        <taxon>Rhabditina</taxon>
        <taxon>Rhabditomorpha</taxon>
        <taxon>Strongyloidea</taxon>
        <taxon>Trichostrongylidae</taxon>
        <taxon>Trichostrongylus</taxon>
    </lineage>
</organism>
<sequence>MWTLKESSCIEITRSIPTQCANRNLLSSCIVHLYSRVESAEFSALLFASGREAMVCLPCIFLPVLLAIYLKFIQPLIFRMLPERWVTYMDSILYPTCPAKPPSSAHNKSEGSAECNNCDRQQTAENSEETKKDL</sequence>
<reference evidence="4 5" key="1">
    <citation type="submission" date="2019-10" db="EMBL/GenBank/DDBJ databases">
        <title>Assembly and Annotation for the nematode Trichostrongylus colubriformis.</title>
        <authorList>
            <person name="Martin J."/>
        </authorList>
    </citation>
    <scope>NUCLEOTIDE SEQUENCE [LARGE SCALE GENOMIC DNA]</scope>
    <source>
        <strain evidence="4">G859</strain>
        <tissue evidence="4">Whole worm</tissue>
    </source>
</reference>